<evidence type="ECO:0000313" key="2">
    <source>
        <dbReference type="EMBL" id="MCG2624602.1"/>
    </source>
</evidence>
<gene>
    <name evidence="2" type="ORF">LVY72_22190</name>
</gene>
<evidence type="ECO:0000256" key="1">
    <source>
        <dbReference type="SAM" id="Phobius"/>
    </source>
</evidence>
<protein>
    <recommendedName>
        <fullName evidence="4">DUF4352 domain-containing protein</fullName>
    </recommendedName>
</protein>
<evidence type="ECO:0000313" key="3">
    <source>
        <dbReference type="Proteomes" id="UP001165368"/>
    </source>
</evidence>
<evidence type="ECO:0008006" key="4">
    <source>
        <dbReference type="Google" id="ProtNLM"/>
    </source>
</evidence>
<dbReference type="RefSeq" id="WP_237826744.1">
    <property type="nucleotide sequence ID" value="NZ_JAKLTQ010000027.1"/>
</dbReference>
<dbReference type="Proteomes" id="UP001165368">
    <property type="component" value="Unassembled WGS sequence"/>
</dbReference>
<keyword evidence="3" id="KW-1185">Reference proteome</keyword>
<comment type="caution">
    <text evidence="2">The sequence shown here is derived from an EMBL/GenBank/DDBJ whole genome shotgun (WGS) entry which is preliminary data.</text>
</comment>
<accession>A0ABS9LD38</accession>
<feature type="transmembrane region" description="Helical" evidence="1">
    <location>
        <begin position="17"/>
        <end position="36"/>
    </location>
</feature>
<reference evidence="2" key="1">
    <citation type="submission" date="2022-01" db="EMBL/GenBank/DDBJ databases">
        <authorList>
            <person name="Jo J.-H."/>
            <person name="Im W.-T."/>
        </authorList>
    </citation>
    <scope>NUCLEOTIDE SEQUENCE</scope>
    <source>
        <strain evidence="2">I2-34</strain>
    </source>
</reference>
<proteinExistence type="predicted"/>
<keyword evidence="1" id="KW-0472">Membrane</keyword>
<name>A0ABS9LD38_9MICC</name>
<dbReference type="EMBL" id="JAKLTQ010000027">
    <property type="protein sequence ID" value="MCG2624602.1"/>
    <property type="molecule type" value="Genomic_DNA"/>
</dbReference>
<organism evidence="2 3">
    <name type="scientific">Arthrobacter hankyongi</name>
    <dbReference type="NCBI Taxonomy" id="2904801"/>
    <lineage>
        <taxon>Bacteria</taxon>
        <taxon>Bacillati</taxon>
        <taxon>Actinomycetota</taxon>
        <taxon>Actinomycetes</taxon>
        <taxon>Micrococcales</taxon>
        <taxon>Micrococcaceae</taxon>
        <taxon>Arthrobacter</taxon>
    </lineage>
</organism>
<keyword evidence="1" id="KW-0812">Transmembrane</keyword>
<sequence>MVAALELEIRPVRRRRLIIVPLILVGLLAAGLGYLFTTAETKPSTQLGAPAQVPGGIALITGIVPVESDGWEPPAPVDSLQRPVPEGAHRVRVQVQFMAMDPQGLRLDPAAFVVDGLGSGRPHPLWTSPQSRVLARGETAEATMVFELPDKAVALVLEGPGGGRLSLGKSHHSGS</sequence>
<keyword evidence="1" id="KW-1133">Transmembrane helix</keyword>